<dbReference type="RefSeq" id="WP_093208850.1">
    <property type="nucleotide sequence ID" value="NZ_FNGS01000012.1"/>
</dbReference>
<dbReference type="Pfam" id="PF01904">
    <property type="entry name" value="DUF72"/>
    <property type="match status" value="1"/>
</dbReference>
<organism evidence="1 2">
    <name type="scientific">Siphonobacter aquaeclarae</name>
    <dbReference type="NCBI Taxonomy" id="563176"/>
    <lineage>
        <taxon>Bacteria</taxon>
        <taxon>Pseudomonadati</taxon>
        <taxon>Bacteroidota</taxon>
        <taxon>Cytophagia</taxon>
        <taxon>Cytophagales</taxon>
        <taxon>Cytophagaceae</taxon>
        <taxon>Siphonobacter</taxon>
    </lineage>
</organism>
<sequence>MKGFFSGTSGLVLPQPNKQAYPPEFQSSSRLTYYAHLFSSIEINSTFYKLPRPVTVGKWAESTPVTFRFTFKLWREITHTRQLAFRREDVKAFFDAIAPAEIRRGTMLVQFPPSLRYSQLLQVQHLLEALEELNTGWPVAVEFRHDSWYREESYQLLEDFGATPVLHDKSGVSAPFETPAAPVVYQRFHGPDGNYKGSYDDGFLYEFAGYIREWISEDRDVYVYFNNTAGNAIGNLQTLNRYVQEG</sequence>
<dbReference type="InterPro" id="IPR036520">
    <property type="entry name" value="UPF0759_sf"/>
</dbReference>
<dbReference type="Proteomes" id="UP000198901">
    <property type="component" value="Unassembled WGS sequence"/>
</dbReference>
<dbReference type="STRING" id="563176.SAMN04488090_4844"/>
<dbReference type="AlphaFoldDB" id="A0A1G9Y903"/>
<dbReference type="OrthoDB" id="9780310at2"/>
<gene>
    <name evidence="1" type="ORF">SAMN04488090_4844</name>
</gene>
<name>A0A1G9Y903_9BACT</name>
<dbReference type="InterPro" id="IPR002763">
    <property type="entry name" value="DUF72"/>
</dbReference>
<proteinExistence type="predicted"/>
<dbReference type="PANTHER" id="PTHR30348:SF14">
    <property type="entry name" value="BLR8050 PROTEIN"/>
    <property type="match status" value="1"/>
</dbReference>
<evidence type="ECO:0000313" key="1">
    <source>
        <dbReference type="EMBL" id="SDN04903.1"/>
    </source>
</evidence>
<dbReference type="Gene3D" id="3.20.20.410">
    <property type="entry name" value="Protein of unknown function UPF0759"/>
    <property type="match status" value="1"/>
</dbReference>
<keyword evidence="2" id="KW-1185">Reference proteome</keyword>
<evidence type="ECO:0000313" key="2">
    <source>
        <dbReference type="Proteomes" id="UP000198901"/>
    </source>
</evidence>
<accession>A0A1G9Y903</accession>
<reference evidence="1 2" key="1">
    <citation type="submission" date="2016-10" db="EMBL/GenBank/DDBJ databases">
        <authorList>
            <person name="de Groot N.N."/>
        </authorList>
    </citation>
    <scope>NUCLEOTIDE SEQUENCE [LARGE SCALE GENOMIC DNA]</scope>
    <source>
        <strain evidence="1 2">DSM 21668</strain>
    </source>
</reference>
<dbReference type="SUPFAM" id="SSF117396">
    <property type="entry name" value="TM1631-like"/>
    <property type="match status" value="1"/>
</dbReference>
<dbReference type="PANTHER" id="PTHR30348">
    <property type="entry name" value="UNCHARACTERIZED PROTEIN YECE"/>
    <property type="match status" value="1"/>
</dbReference>
<dbReference type="EMBL" id="FNGS01000012">
    <property type="protein sequence ID" value="SDN04903.1"/>
    <property type="molecule type" value="Genomic_DNA"/>
</dbReference>
<protein>
    <submittedName>
        <fullName evidence="1">Uncharacterized conserved protein YecE, DUF72 family</fullName>
    </submittedName>
</protein>